<feature type="binding site" evidence="11">
    <location>
        <position position="225"/>
    </location>
    <ligand>
        <name>ATP</name>
        <dbReference type="ChEBI" id="CHEBI:30616"/>
    </ligand>
</feature>
<evidence type="ECO:0000256" key="1">
    <source>
        <dbReference type="ARBA" id="ARBA00008867"/>
    </source>
</evidence>
<dbReference type="PANTHER" id="PTHR24058">
    <property type="entry name" value="DUAL SPECIFICITY PROTEIN KINASE"/>
    <property type="match status" value="1"/>
</dbReference>
<evidence type="ECO:0000256" key="5">
    <source>
        <dbReference type="ARBA" id="ARBA00022741"/>
    </source>
</evidence>
<dbReference type="OrthoDB" id="9332038at2759"/>
<dbReference type="Gene3D" id="3.30.200.20">
    <property type="entry name" value="Phosphorylase Kinase, domain 1"/>
    <property type="match status" value="1"/>
</dbReference>
<dbReference type="InterPro" id="IPR000719">
    <property type="entry name" value="Prot_kinase_dom"/>
</dbReference>
<dbReference type="GO" id="GO:0005856">
    <property type="term" value="C:cytoskeleton"/>
    <property type="evidence" value="ECO:0007669"/>
    <property type="project" value="TreeGrafter"/>
</dbReference>
<keyword evidence="4" id="KW-0808">Transferase</keyword>
<dbReference type="PROSITE" id="PS00108">
    <property type="entry name" value="PROTEIN_KINASE_ST"/>
    <property type="match status" value="1"/>
</dbReference>
<keyword evidence="3" id="KW-0723">Serine/threonine-protein kinase</keyword>
<dbReference type="SUPFAM" id="SSF56112">
    <property type="entry name" value="Protein kinase-like (PK-like)"/>
    <property type="match status" value="1"/>
</dbReference>
<dbReference type="GO" id="GO:0004674">
    <property type="term" value="F:protein serine/threonine kinase activity"/>
    <property type="evidence" value="ECO:0007669"/>
    <property type="project" value="UniProtKB-KW"/>
</dbReference>
<evidence type="ECO:0000256" key="9">
    <source>
        <dbReference type="ARBA" id="ARBA00049308"/>
    </source>
</evidence>
<feature type="domain" description="Protein kinase" evidence="12">
    <location>
        <begin position="196"/>
        <end position="491"/>
    </location>
</feature>
<accession>A0A1R2CIS3</accession>
<comment type="caution">
    <text evidence="13">The sequence shown here is derived from an EMBL/GenBank/DDBJ whole genome shotgun (WGS) entry which is preliminary data.</text>
</comment>
<evidence type="ECO:0000313" key="13">
    <source>
        <dbReference type="EMBL" id="OMJ88929.1"/>
    </source>
</evidence>
<dbReference type="GO" id="GO:0005737">
    <property type="term" value="C:cytoplasm"/>
    <property type="evidence" value="ECO:0007669"/>
    <property type="project" value="TreeGrafter"/>
</dbReference>
<dbReference type="InterPro" id="IPR008271">
    <property type="entry name" value="Ser/Thr_kinase_AS"/>
</dbReference>
<name>A0A1R2CIS3_9CILI</name>
<evidence type="ECO:0000256" key="11">
    <source>
        <dbReference type="PROSITE-ProRule" id="PRU10141"/>
    </source>
</evidence>
<dbReference type="Gene3D" id="3.30.10.30">
    <property type="entry name" value="DYRK"/>
    <property type="match status" value="1"/>
</dbReference>
<proteinExistence type="inferred from homology"/>
<keyword evidence="14" id="KW-1185">Reference proteome</keyword>
<dbReference type="PROSITE" id="PS00107">
    <property type="entry name" value="PROTEIN_KINASE_ATP"/>
    <property type="match status" value="1"/>
</dbReference>
<comment type="similarity">
    <text evidence="1">Belongs to the protein kinase superfamily. CMGC Ser/Thr protein kinase family. MNB/DYRK subfamily.</text>
</comment>
<dbReference type="InterPro" id="IPR042521">
    <property type="entry name" value="DYRK"/>
</dbReference>
<evidence type="ECO:0000256" key="10">
    <source>
        <dbReference type="ARBA" id="ARBA00051680"/>
    </source>
</evidence>
<evidence type="ECO:0000256" key="2">
    <source>
        <dbReference type="ARBA" id="ARBA00013203"/>
    </source>
</evidence>
<keyword evidence="6" id="KW-0418">Kinase</keyword>
<reference evidence="13 14" key="1">
    <citation type="submission" date="2016-11" db="EMBL/GenBank/DDBJ databases">
        <title>The macronuclear genome of Stentor coeruleus: a giant cell with tiny introns.</title>
        <authorList>
            <person name="Slabodnick M."/>
            <person name="Ruby J.G."/>
            <person name="Reiff S.B."/>
            <person name="Swart E.C."/>
            <person name="Gosai S."/>
            <person name="Prabakaran S."/>
            <person name="Witkowska E."/>
            <person name="Larue G.E."/>
            <person name="Fisher S."/>
            <person name="Freeman R.M."/>
            <person name="Gunawardena J."/>
            <person name="Chu W."/>
            <person name="Stover N.A."/>
            <person name="Gregory B.D."/>
            <person name="Nowacki M."/>
            <person name="Derisi J."/>
            <person name="Roy S.W."/>
            <person name="Marshall W.F."/>
            <person name="Sood P."/>
        </authorList>
    </citation>
    <scope>NUCLEOTIDE SEQUENCE [LARGE SCALE GENOMIC DNA]</scope>
    <source>
        <strain evidence="13">WM001</strain>
    </source>
</reference>
<evidence type="ECO:0000256" key="7">
    <source>
        <dbReference type="ARBA" id="ARBA00022840"/>
    </source>
</evidence>
<keyword evidence="5 11" id="KW-0547">Nucleotide-binding</keyword>
<evidence type="ECO:0000256" key="4">
    <source>
        <dbReference type="ARBA" id="ARBA00022679"/>
    </source>
</evidence>
<dbReference type="Pfam" id="PF00069">
    <property type="entry name" value="Pkinase"/>
    <property type="match status" value="1"/>
</dbReference>
<dbReference type="GO" id="GO:0004712">
    <property type="term" value="F:protein serine/threonine/tyrosine kinase activity"/>
    <property type="evidence" value="ECO:0007669"/>
    <property type="project" value="UniProtKB-EC"/>
</dbReference>
<dbReference type="InterPro" id="IPR017441">
    <property type="entry name" value="Protein_kinase_ATP_BS"/>
</dbReference>
<evidence type="ECO:0000256" key="3">
    <source>
        <dbReference type="ARBA" id="ARBA00022527"/>
    </source>
</evidence>
<dbReference type="EC" id="2.7.12.1" evidence="2"/>
<comment type="catalytic activity">
    <reaction evidence="8">
        <text>L-seryl-[protein] + ATP = O-phospho-L-seryl-[protein] + ADP + H(+)</text>
        <dbReference type="Rhea" id="RHEA:17989"/>
        <dbReference type="Rhea" id="RHEA-COMP:9863"/>
        <dbReference type="Rhea" id="RHEA-COMP:11604"/>
        <dbReference type="ChEBI" id="CHEBI:15378"/>
        <dbReference type="ChEBI" id="CHEBI:29999"/>
        <dbReference type="ChEBI" id="CHEBI:30616"/>
        <dbReference type="ChEBI" id="CHEBI:83421"/>
        <dbReference type="ChEBI" id="CHEBI:456216"/>
        <dbReference type="EC" id="2.7.12.1"/>
    </reaction>
</comment>
<keyword evidence="7 11" id="KW-0067">ATP-binding</keyword>
<organism evidence="13 14">
    <name type="scientific">Stentor coeruleus</name>
    <dbReference type="NCBI Taxonomy" id="5963"/>
    <lineage>
        <taxon>Eukaryota</taxon>
        <taxon>Sar</taxon>
        <taxon>Alveolata</taxon>
        <taxon>Ciliophora</taxon>
        <taxon>Postciliodesmatophora</taxon>
        <taxon>Heterotrichea</taxon>
        <taxon>Heterotrichida</taxon>
        <taxon>Stentoridae</taxon>
        <taxon>Stentor</taxon>
    </lineage>
</organism>
<evidence type="ECO:0000313" key="14">
    <source>
        <dbReference type="Proteomes" id="UP000187209"/>
    </source>
</evidence>
<dbReference type="CDD" id="cd14210">
    <property type="entry name" value="PKc_DYRK"/>
    <property type="match status" value="1"/>
</dbReference>
<comment type="catalytic activity">
    <reaction evidence="9">
        <text>L-threonyl-[protein] + ATP = O-phospho-L-threonyl-[protein] + ADP + H(+)</text>
        <dbReference type="Rhea" id="RHEA:46608"/>
        <dbReference type="Rhea" id="RHEA-COMP:11060"/>
        <dbReference type="Rhea" id="RHEA-COMP:11605"/>
        <dbReference type="ChEBI" id="CHEBI:15378"/>
        <dbReference type="ChEBI" id="CHEBI:30013"/>
        <dbReference type="ChEBI" id="CHEBI:30616"/>
        <dbReference type="ChEBI" id="CHEBI:61977"/>
        <dbReference type="ChEBI" id="CHEBI:456216"/>
        <dbReference type="EC" id="2.7.12.1"/>
    </reaction>
</comment>
<dbReference type="PROSITE" id="PS50011">
    <property type="entry name" value="PROTEIN_KINASE_DOM"/>
    <property type="match status" value="1"/>
</dbReference>
<dbReference type="Proteomes" id="UP000187209">
    <property type="component" value="Unassembled WGS sequence"/>
</dbReference>
<comment type="catalytic activity">
    <reaction evidence="10">
        <text>L-tyrosyl-[protein] + ATP = O-phospho-L-tyrosyl-[protein] + ADP + H(+)</text>
        <dbReference type="Rhea" id="RHEA:10596"/>
        <dbReference type="Rhea" id="RHEA-COMP:10136"/>
        <dbReference type="Rhea" id="RHEA-COMP:20101"/>
        <dbReference type="ChEBI" id="CHEBI:15378"/>
        <dbReference type="ChEBI" id="CHEBI:30616"/>
        <dbReference type="ChEBI" id="CHEBI:46858"/>
        <dbReference type="ChEBI" id="CHEBI:61978"/>
        <dbReference type="ChEBI" id="CHEBI:456216"/>
        <dbReference type="EC" id="2.7.12.1"/>
    </reaction>
</comment>
<dbReference type="AlphaFoldDB" id="A0A1R2CIS3"/>
<dbReference type="InterPro" id="IPR011009">
    <property type="entry name" value="Kinase-like_dom_sf"/>
</dbReference>
<dbReference type="InterPro" id="IPR050494">
    <property type="entry name" value="Ser_Thr_dual-spec_kinase"/>
</dbReference>
<dbReference type="GO" id="GO:0005524">
    <property type="term" value="F:ATP binding"/>
    <property type="evidence" value="ECO:0007669"/>
    <property type="project" value="UniProtKB-UniRule"/>
</dbReference>
<dbReference type="SMART" id="SM00220">
    <property type="entry name" value="S_TKc"/>
    <property type="match status" value="1"/>
</dbReference>
<evidence type="ECO:0000256" key="6">
    <source>
        <dbReference type="ARBA" id="ARBA00022777"/>
    </source>
</evidence>
<evidence type="ECO:0000256" key="8">
    <source>
        <dbReference type="ARBA" id="ARBA00049003"/>
    </source>
</evidence>
<protein>
    <recommendedName>
        <fullName evidence="2">dual-specificity kinase</fullName>
        <ecNumber evidence="2">2.7.12.1</ecNumber>
    </recommendedName>
</protein>
<dbReference type="Gene3D" id="1.10.510.10">
    <property type="entry name" value="Transferase(Phosphotransferase) domain 1"/>
    <property type="match status" value="1"/>
</dbReference>
<dbReference type="EMBL" id="MPUH01000138">
    <property type="protein sequence ID" value="OMJ88929.1"/>
    <property type="molecule type" value="Genomic_DNA"/>
</dbReference>
<sequence>MLSSLDYTYKFTNLSYEKSVSKSPNTKKISTRMLSKNNQSRSNTKRGLLNIFINPLPAQVPIKINRSTKIPNSLFSSKNASRKLKIDSPLSNDRKSSSRFFKIGSNRSLNLSVSPKNSSLPSEKIEFPIRPIKALLILKNDLTVYEQGEILKYAEIYYVGKIENKLKPNPEKENYGFDDKHADYLLSKNDHIAYRYEILNILGKGSFGQVCECYDHKNKEKVALKIIKNKSKFHQQATIEIRLLHEMREKDPQDLRNIIRMKNYFSFRSHICITFELVSINLYDFLRLNNFNGISMHLIKCFARQILNALDFLKSQQIIHCDLKPENILLITSQKAGIKLIDFGSSCFISERLHMYIQSRFYRAPEIILGVPYSPAIDMWSFGCILAELYSGQPLWPGECEKEQFLLIVSFLGLPPNEIMFNASRKHLFFEGEMLKTNKLNDGKEIIPGVNSLKSFLKVDDCEFIDFLMKCFEWNPIKRMTPVEAMNHPWAQVGEQVKGSFLEKKFRKRLL</sequence>
<evidence type="ECO:0000259" key="12">
    <source>
        <dbReference type="PROSITE" id="PS50011"/>
    </source>
</evidence>
<dbReference type="PANTHER" id="PTHR24058:SF22">
    <property type="entry name" value="DUAL SPECIFICITY TYROSINE-PHOSPHORYLATION-REGULATED KINASE 4"/>
    <property type="match status" value="1"/>
</dbReference>
<gene>
    <name evidence="13" type="ORF">SteCoe_9036</name>
</gene>